<dbReference type="PRINTS" id="PR00344">
    <property type="entry name" value="BCTRLSENSOR"/>
</dbReference>
<dbReference type="Gene3D" id="1.10.287.130">
    <property type="match status" value="1"/>
</dbReference>
<feature type="transmembrane region" description="Helical" evidence="7">
    <location>
        <begin position="20"/>
        <end position="46"/>
    </location>
</feature>
<feature type="transmembrane region" description="Helical" evidence="7">
    <location>
        <begin position="157"/>
        <end position="181"/>
    </location>
</feature>
<dbReference type="Pfam" id="PF00512">
    <property type="entry name" value="HisKA"/>
    <property type="match status" value="1"/>
</dbReference>
<dbReference type="InterPro" id="IPR036890">
    <property type="entry name" value="HATPase_C_sf"/>
</dbReference>
<evidence type="ECO:0000256" key="2">
    <source>
        <dbReference type="ARBA" id="ARBA00012438"/>
    </source>
</evidence>
<proteinExistence type="predicted"/>
<dbReference type="InterPro" id="IPR050351">
    <property type="entry name" value="BphY/WalK/GraS-like"/>
</dbReference>
<accession>A0A2T0TSE7</accession>
<comment type="catalytic activity">
    <reaction evidence="1">
        <text>ATP + protein L-histidine = ADP + protein N-phospho-L-histidine.</text>
        <dbReference type="EC" id="2.7.13.3"/>
    </reaction>
</comment>
<dbReference type="Pfam" id="PF02518">
    <property type="entry name" value="HATPase_c"/>
    <property type="match status" value="1"/>
</dbReference>
<keyword evidence="6" id="KW-0902">Two-component regulatory system</keyword>
<dbReference type="PROSITE" id="PS50109">
    <property type="entry name" value="HIS_KIN"/>
    <property type="match status" value="1"/>
</dbReference>
<dbReference type="EMBL" id="PVTH01000014">
    <property type="protein sequence ID" value="PRY48581.1"/>
    <property type="molecule type" value="Genomic_DNA"/>
</dbReference>
<dbReference type="GO" id="GO:0005886">
    <property type="term" value="C:plasma membrane"/>
    <property type="evidence" value="ECO:0007669"/>
    <property type="project" value="TreeGrafter"/>
</dbReference>
<evidence type="ECO:0000313" key="10">
    <source>
        <dbReference type="Proteomes" id="UP000238034"/>
    </source>
</evidence>
<evidence type="ECO:0000256" key="5">
    <source>
        <dbReference type="ARBA" id="ARBA00022777"/>
    </source>
</evidence>
<protein>
    <recommendedName>
        <fullName evidence="2">histidine kinase</fullName>
        <ecNumber evidence="2">2.7.13.3</ecNumber>
    </recommendedName>
</protein>
<dbReference type="InterPro" id="IPR036097">
    <property type="entry name" value="HisK_dim/P_sf"/>
</dbReference>
<dbReference type="CDD" id="cd00082">
    <property type="entry name" value="HisKA"/>
    <property type="match status" value="1"/>
</dbReference>
<evidence type="ECO:0000256" key="3">
    <source>
        <dbReference type="ARBA" id="ARBA00022553"/>
    </source>
</evidence>
<keyword evidence="10" id="KW-1185">Reference proteome</keyword>
<dbReference type="PANTHER" id="PTHR45453:SF1">
    <property type="entry name" value="PHOSPHATE REGULON SENSOR PROTEIN PHOR"/>
    <property type="match status" value="1"/>
</dbReference>
<keyword evidence="5 9" id="KW-0418">Kinase</keyword>
<feature type="domain" description="Histidine kinase" evidence="8">
    <location>
        <begin position="240"/>
        <end position="455"/>
    </location>
</feature>
<dbReference type="EC" id="2.7.13.3" evidence="2"/>
<keyword evidence="3" id="KW-0597">Phosphoprotein</keyword>
<evidence type="ECO:0000259" key="8">
    <source>
        <dbReference type="PROSITE" id="PS50109"/>
    </source>
</evidence>
<dbReference type="FunFam" id="3.30.565.10:FF:000006">
    <property type="entry name" value="Sensor histidine kinase WalK"/>
    <property type="match status" value="1"/>
</dbReference>
<evidence type="ECO:0000256" key="1">
    <source>
        <dbReference type="ARBA" id="ARBA00000085"/>
    </source>
</evidence>
<sequence length="456" mass="52323">MAGNNKGRRLQNKKTGVKLLNKLTLSITLSKLGIVLLFIIILPFIVERVASEYTNYHLRNQKEAVMKSIAWNGVNYYLEGDDSYGSYTMLKEEYISLEASPDIRLDTIETTRRLVERDTLVYRVLSYTFQEKGKTYLLEVGKKLTSINEYNRPLQRIALYVLIGLIILSSIIDLLYTRYLLRPLQLIIKSKLLKQSFPFKETAKPVQTTTADFKYLDSSLISLMDQIREAFEKEREFTANASHELMTPISILKSKIENMIIQEDASEDNLQRLTELMTTVSRLSRIVNSLLMISRIENDQYLMKEEVDVKELVLEVVTELEDRIQGSEIQIDLSLKESFIFQPSNKDLLFQLIYNLLNNAIKYNVPKGSIRITDRYSPEHRYELMISDTGIGISSADIPLIFNRFKKVHVQRSSGGYGLGLAISKTIADYHHIEIGVESEPDKGTTFTLLFPVSKA</sequence>
<dbReference type="InterPro" id="IPR005467">
    <property type="entry name" value="His_kinase_dom"/>
</dbReference>
<dbReference type="InterPro" id="IPR004358">
    <property type="entry name" value="Sig_transdc_His_kin-like_C"/>
</dbReference>
<name>A0A2T0TSE7_9SPHI</name>
<keyword evidence="4" id="KW-0808">Transferase</keyword>
<gene>
    <name evidence="9" type="ORF">B0I27_11440</name>
</gene>
<keyword evidence="7" id="KW-0472">Membrane</keyword>
<dbReference type="PANTHER" id="PTHR45453">
    <property type="entry name" value="PHOSPHATE REGULON SENSOR PROTEIN PHOR"/>
    <property type="match status" value="1"/>
</dbReference>
<comment type="caution">
    <text evidence="9">The sequence shown here is derived from an EMBL/GenBank/DDBJ whole genome shotgun (WGS) entry which is preliminary data.</text>
</comment>
<dbReference type="Gene3D" id="3.30.565.10">
    <property type="entry name" value="Histidine kinase-like ATPase, C-terminal domain"/>
    <property type="match status" value="1"/>
</dbReference>
<dbReference type="GO" id="GO:0004721">
    <property type="term" value="F:phosphoprotein phosphatase activity"/>
    <property type="evidence" value="ECO:0007669"/>
    <property type="project" value="TreeGrafter"/>
</dbReference>
<dbReference type="Proteomes" id="UP000238034">
    <property type="component" value="Unassembled WGS sequence"/>
</dbReference>
<dbReference type="SMART" id="SM00387">
    <property type="entry name" value="HATPase_c"/>
    <property type="match status" value="1"/>
</dbReference>
<keyword evidence="7" id="KW-0812">Transmembrane</keyword>
<reference evidence="9 10" key="1">
    <citation type="submission" date="2018-03" db="EMBL/GenBank/DDBJ databases">
        <title>Genomic Encyclopedia of Type Strains, Phase III (KMG-III): the genomes of soil and plant-associated and newly described type strains.</title>
        <authorList>
            <person name="Whitman W."/>
        </authorList>
    </citation>
    <scope>NUCLEOTIDE SEQUENCE [LARGE SCALE GENOMIC DNA]</scope>
    <source>
        <strain evidence="9 10">CGMCC 1.9313</strain>
    </source>
</reference>
<dbReference type="SUPFAM" id="SSF47384">
    <property type="entry name" value="Homodimeric domain of signal transducing histidine kinase"/>
    <property type="match status" value="1"/>
</dbReference>
<dbReference type="SMART" id="SM00388">
    <property type="entry name" value="HisKA"/>
    <property type="match status" value="1"/>
</dbReference>
<dbReference type="AlphaFoldDB" id="A0A2T0TSE7"/>
<dbReference type="SUPFAM" id="SSF55874">
    <property type="entry name" value="ATPase domain of HSP90 chaperone/DNA topoisomerase II/histidine kinase"/>
    <property type="match status" value="1"/>
</dbReference>
<evidence type="ECO:0000256" key="7">
    <source>
        <dbReference type="SAM" id="Phobius"/>
    </source>
</evidence>
<evidence type="ECO:0000256" key="6">
    <source>
        <dbReference type="ARBA" id="ARBA00023012"/>
    </source>
</evidence>
<dbReference type="GO" id="GO:0000155">
    <property type="term" value="F:phosphorelay sensor kinase activity"/>
    <property type="evidence" value="ECO:0007669"/>
    <property type="project" value="InterPro"/>
</dbReference>
<dbReference type="InterPro" id="IPR003594">
    <property type="entry name" value="HATPase_dom"/>
</dbReference>
<evidence type="ECO:0000313" key="9">
    <source>
        <dbReference type="EMBL" id="PRY48581.1"/>
    </source>
</evidence>
<organism evidence="9 10">
    <name type="scientific">Arcticibacter pallidicorallinus</name>
    <dbReference type="NCBI Taxonomy" id="1259464"/>
    <lineage>
        <taxon>Bacteria</taxon>
        <taxon>Pseudomonadati</taxon>
        <taxon>Bacteroidota</taxon>
        <taxon>Sphingobacteriia</taxon>
        <taxon>Sphingobacteriales</taxon>
        <taxon>Sphingobacteriaceae</taxon>
        <taxon>Arcticibacter</taxon>
    </lineage>
</organism>
<dbReference type="GO" id="GO:0016036">
    <property type="term" value="P:cellular response to phosphate starvation"/>
    <property type="evidence" value="ECO:0007669"/>
    <property type="project" value="TreeGrafter"/>
</dbReference>
<dbReference type="RefSeq" id="WP_245925540.1">
    <property type="nucleotide sequence ID" value="NZ_PVTH01000014.1"/>
</dbReference>
<keyword evidence="7" id="KW-1133">Transmembrane helix</keyword>
<dbReference type="InterPro" id="IPR003661">
    <property type="entry name" value="HisK_dim/P_dom"/>
</dbReference>
<evidence type="ECO:0000256" key="4">
    <source>
        <dbReference type="ARBA" id="ARBA00022679"/>
    </source>
</evidence>